<dbReference type="AlphaFoldDB" id="A0A843TP62"/>
<dbReference type="EMBL" id="NMUH01000090">
    <property type="protein sequence ID" value="MQL71190.1"/>
    <property type="molecule type" value="Genomic_DNA"/>
</dbReference>
<comment type="caution">
    <text evidence="2">The sequence shown here is derived from an EMBL/GenBank/DDBJ whole genome shotgun (WGS) entry which is preliminary data.</text>
</comment>
<dbReference type="Proteomes" id="UP000652761">
    <property type="component" value="Unassembled WGS sequence"/>
</dbReference>
<sequence>MLTATPMAVYLAYLRHSLAHVTHGAIPNRQMGHLGTALTQNTSSKTVELPFFGRPKRGKSEFRHPPLCEMTRKKVKFLDLENEQVAEGIVMSIDSKKIVMGRPIGHVYCEVLVDEAK</sequence>
<protein>
    <recommendedName>
        <fullName evidence="1">Transposase Tnp1/En/Spm-like domain-containing protein</fullName>
    </recommendedName>
</protein>
<accession>A0A843TP62</accession>
<organism evidence="2 3">
    <name type="scientific">Colocasia esculenta</name>
    <name type="common">Wild taro</name>
    <name type="synonym">Arum esculentum</name>
    <dbReference type="NCBI Taxonomy" id="4460"/>
    <lineage>
        <taxon>Eukaryota</taxon>
        <taxon>Viridiplantae</taxon>
        <taxon>Streptophyta</taxon>
        <taxon>Embryophyta</taxon>
        <taxon>Tracheophyta</taxon>
        <taxon>Spermatophyta</taxon>
        <taxon>Magnoliopsida</taxon>
        <taxon>Liliopsida</taxon>
        <taxon>Araceae</taxon>
        <taxon>Aroideae</taxon>
        <taxon>Colocasieae</taxon>
        <taxon>Colocasia</taxon>
    </lineage>
</organism>
<name>A0A843TP62_COLES</name>
<keyword evidence="3" id="KW-1185">Reference proteome</keyword>
<evidence type="ECO:0000313" key="2">
    <source>
        <dbReference type="EMBL" id="MQL71190.1"/>
    </source>
</evidence>
<evidence type="ECO:0000259" key="1">
    <source>
        <dbReference type="Pfam" id="PF03017"/>
    </source>
</evidence>
<evidence type="ECO:0000313" key="3">
    <source>
        <dbReference type="Proteomes" id="UP000652761"/>
    </source>
</evidence>
<dbReference type="Pfam" id="PF03017">
    <property type="entry name" value="Transposase_23"/>
    <property type="match status" value="1"/>
</dbReference>
<dbReference type="InterPro" id="IPR004264">
    <property type="entry name" value="Transposase_23"/>
</dbReference>
<proteinExistence type="predicted"/>
<gene>
    <name evidence="2" type="ORF">Taro_003519</name>
</gene>
<feature type="domain" description="Transposase Tnp1/En/Spm-like" evidence="1">
    <location>
        <begin position="83"/>
        <end position="114"/>
    </location>
</feature>
<reference evidence="2" key="1">
    <citation type="submission" date="2017-07" db="EMBL/GenBank/DDBJ databases">
        <title>Taro Niue Genome Assembly and Annotation.</title>
        <authorList>
            <person name="Atibalentja N."/>
            <person name="Keating K."/>
            <person name="Fields C.J."/>
        </authorList>
    </citation>
    <scope>NUCLEOTIDE SEQUENCE</scope>
    <source>
        <strain evidence="2">Niue_2</strain>
        <tissue evidence="2">Leaf</tissue>
    </source>
</reference>